<dbReference type="InterPro" id="IPR013991">
    <property type="entry name" value="PhnaA_N_proteobac"/>
</dbReference>
<evidence type="ECO:0000259" key="1">
    <source>
        <dbReference type="SMART" id="SM00782"/>
    </source>
</evidence>
<dbReference type="InterPro" id="IPR013988">
    <property type="entry name" value="YjdM_C"/>
</dbReference>
<dbReference type="STRING" id="1220578.FPE01S_05_01850"/>
<dbReference type="EMBL" id="BBWV01000005">
    <property type="protein sequence ID" value="GAO45490.1"/>
    <property type="molecule type" value="Genomic_DNA"/>
</dbReference>
<dbReference type="Gene3D" id="2.30.30.40">
    <property type="entry name" value="SH3 Domains"/>
    <property type="match status" value="1"/>
</dbReference>
<sequence>MNMRITQQLRERCNDLCELCNEEQASVAYAVSPKTNEEIENVVALCNTCLPSLVDPEAANRWRCLAGSIWNPEPGVQALTYRILYAYKDQEWASEIMSSVELDESVVNWALSAYEVKAVHKDSNGNALENGDTVVLTQGLNVKGTSFTAAKGTIVRKIRLVPDNVEQIEGKINDQTIVILTKYVRKS</sequence>
<dbReference type="OrthoDB" id="9810131at2"/>
<dbReference type="SUPFAM" id="SSF82057">
    <property type="entry name" value="Prokaryotic SH3-related domain"/>
    <property type="match status" value="1"/>
</dbReference>
<dbReference type="Proteomes" id="UP000033121">
    <property type="component" value="Unassembled WGS sequence"/>
</dbReference>
<dbReference type="AlphaFoldDB" id="A0A0E9N7Z5"/>
<keyword evidence="3" id="KW-1185">Reference proteome</keyword>
<gene>
    <name evidence="2" type="ORF">FPE01S_05_01850</name>
</gene>
<evidence type="ECO:0000313" key="2">
    <source>
        <dbReference type="EMBL" id="GAO45490.1"/>
    </source>
</evidence>
<proteinExistence type="predicted"/>
<feature type="domain" description="PhnA protein N-terminal proteobacterial" evidence="1">
    <location>
        <begin position="8"/>
        <end position="55"/>
    </location>
</feature>
<name>A0A0E9N7Z5_9BACT</name>
<reference evidence="2 3" key="1">
    <citation type="submission" date="2015-04" db="EMBL/GenBank/DDBJ databases">
        <title>Whole genome shotgun sequence of Flavihumibacter petaseus NBRC 106054.</title>
        <authorList>
            <person name="Miyazawa S."/>
            <person name="Hosoyama A."/>
            <person name="Hashimoto M."/>
            <person name="Noguchi M."/>
            <person name="Tsuchikane K."/>
            <person name="Ohji S."/>
            <person name="Yamazoe A."/>
            <person name="Ichikawa N."/>
            <person name="Kimura A."/>
            <person name="Fujita N."/>
        </authorList>
    </citation>
    <scope>NUCLEOTIDE SEQUENCE [LARGE SCALE GENOMIC DNA]</scope>
    <source>
        <strain evidence="2 3">NBRC 106054</strain>
    </source>
</reference>
<comment type="caution">
    <text evidence="2">The sequence shown here is derived from an EMBL/GenBank/DDBJ whole genome shotgun (WGS) entry which is preliminary data.</text>
</comment>
<protein>
    <submittedName>
        <fullName evidence="2">PhnA family protein</fullName>
    </submittedName>
</protein>
<evidence type="ECO:0000313" key="3">
    <source>
        <dbReference type="Proteomes" id="UP000033121"/>
    </source>
</evidence>
<dbReference type="Pfam" id="PF03831">
    <property type="entry name" value="YjdM"/>
    <property type="match status" value="1"/>
</dbReference>
<dbReference type="SMART" id="SM00782">
    <property type="entry name" value="PhnA_Zn_Ribbon"/>
    <property type="match status" value="1"/>
</dbReference>
<organism evidence="2 3">
    <name type="scientific">Flavihumibacter petaseus NBRC 106054</name>
    <dbReference type="NCBI Taxonomy" id="1220578"/>
    <lineage>
        <taxon>Bacteria</taxon>
        <taxon>Pseudomonadati</taxon>
        <taxon>Bacteroidota</taxon>
        <taxon>Chitinophagia</taxon>
        <taxon>Chitinophagales</taxon>
        <taxon>Chitinophagaceae</taxon>
        <taxon>Flavihumibacter</taxon>
    </lineage>
</organism>
<accession>A0A0E9N7Z5</accession>